<dbReference type="EMBL" id="HG793129">
    <property type="protein sequence ID" value="CDK28179.1"/>
    <property type="molecule type" value="Genomic_DNA"/>
</dbReference>
<dbReference type="Proteomes" id="UP000019384">
    <property type="component" value="Unassembled WGS sequence"/>
</dbReference>
<evidence type="ECO:0000313" key="1">
    <source>
        <dbReference type="EMBL" id="CDK28179.1"/>
    </source>
</evidence>
<name>W6MNE0_9ASCO</name>
<protein>
    <submittedName>
        <fullName evidence="1">Uncharacterized protein</fullName>
    </submittedName>
</protein>
<evidence type="ECO:0000313" key="2">
    <source>
        <dbReference type="Proteomes" id="UP000019384"/>
    </source>
</evidence>
<dbReference type="HOGENOM" id="CLU_1475393_0_0_1"/>
<gene>
    <name evidence="1" type="ORF">KUCA_T00004161001</name>
</gene>
<dbReference type="AlphaFoldDB" id="W6MNE0"/>
<proteinExistence type="predicted"/>
<sequence>MSLVFYMCVRSLSNSDLPSINSVHRSWIAYAVGGPGDYVGGTQFNIQVLLALCQLPIFSPDLVCMQGSEVLQSKRPIETPKSSDNFQKMQSLQDITFYIHFQDGQLHTSSRMGSPRGEQDVQIRSNASMRCQLKPAIVFHSARIYAFTAIGGGVGTIKSLSNILPKENTTCQKEYTSHELKPL</sequence>
<reference evidence="1" key="1">
    <citation type="submission" date="2013-12" db="EMBL/GenBank/DDBJ databases">
        <authorList>
            <person name="Genoscope - CEA"/>
        </authorList>
    </citation>
    <scope>NUCLEOTIDE SEQUENCE</scope>
    <source>
        <strain evidence="1">CBS 1993</strain>
    </source>
</reference>
<accession>W6MNE0</accession>
<reference evidence="1" key="2">
    <citation type="submission" date="2014-02" db="EMBL/GenBank/DDBJ databases">
        <title>Complete DNA sequence of /Kuraishia capsulata/ illustrates novel genomic features among budding yeasts (/Saccharomycotina/).</title>
        <authorList>
            <person name="Morales L."/>
            <person name="Noel B."/>
            <person name="Porcel B."/>
            <person name="Marcet-Houben M."/>
            <person name="Hullo M-F."/>
            <person name="Sacerdot C."/>
            <person name="Tekaia F."/>
            <person name="Leh-Louis V."/>
            <person name="Despons L."/>
            <person name="Khanna V."/>
            <person name="Aury J-M."/>
            <person name="Barbe V."/>
            <person name="Couloux A."/>
            <person name="Labadie K."/>
            <person name="Pelletier E."/>
            <person name="Souciet J-L."/>
            <person name="Boekhout T."/>
            <person name="Gabaldon T."/>
            <person name="Wincker P."/>
            <person name="Dujon B."/>
        </authorList>
    </citation>
    <scope>NUCLEOTIDE SEQUENCE</scope>
    <source>
        <strain evidence="1">CBS 1993</strain>
    </source>
</reference>
<dbReference type="GeneID" id="34521557"/>
<keyword evidence="2" id="KW-1185">Reference proteome</keyword>
<organism evidence="1 2">
    <name type="scientific">Kuraishia capsulata CBS 1993</name>
    <dbReference type="NCBI Taxonomy" id="1382522"/>
    <lineage>
        <taxon>Eukaryota</taxon>
        <taxon>Fungi</taxon>
        <taxon>Dikarya</taxon>
        <taxon>Ascomycota</taxon>
        <taxon>Saccharomycotina</taxon>
        <taxon>Pichiomycetes</taxon>
        <taxon>Pichiales</taxon>
        <taxon>Pichiaceae</taxon>
        <taxon>Kuraishia</taxon>
    </lineage>
</organism>
<dbReference type="RefSeq" id="XP_022460169.1">
    <property type="nucleotide sequence ID" value="XM_022600866.1"/>
</dbReference>